<evidence type="ECO:0000313" key="1">
    <source>
        <dbReference type="EMBL" id="MDN3706326.1"/>
    </source>
</evidence>
<evidence type="ECO:0000313" key="2">
    <source>
        <dbReference type="Proteomes" id="UP001242368"/>
    </source>
</evidence>
<organism evidence="1 2">
    <name type="scientific">Paenimyroides ceti</name>
    <dbReference type="NCBI Taxonomy" id="395087"/>
    <lineage>
        <taxon>Bacteria</taxon>
        <taxon>Pseudomonadati</taxon>
        <taxon>Bacteroidota</taxon>
        <taxon>Flavobacteriia</taxon>
        <taxon>Flavobacteriales</taxon>
        <taxon>Flavobacteriaceae</taxon>
        <taxon>Paenimyroides</taxon>
    </lineage>
</organism>
<name>A0ABT8CRC4_9FLAO</name>
<protein>
    <submittedName>
        <fullName evidence="1">Uncharacterized protein</fullName>
    </submittedName>
</protein>
<gene>
    <name evidence="1" type="ORF">QW060_04210</name>
</gene>
<accession>A0ABT8CRC4</accession>
<dbReference type="RefSeq" id="WP_290362404.1">
    <property type="nucleotide sequence ID" value="NZ_JAUFQU010000001.1"/>
</dbReference>
<reference evidence="2" key="1">
    <citation type="journal article" date="2019" name="Int. J. Syst. Evol. Microbiol.">
        <title>The Global Catalogue of Microorganisms (GCM) 10K type strain sequencing project: providing services to taxonomists for standard genome sequencing and annotation.</title>
        <authorList>
            <consortium name="The Broad Institute Genomics Platform"/>
            <consortium name="The Broad Institute Genome Sequencing Center for Infectious Disease"/>
            <person name="Wu L."/>
            <person name="Ma J."/>
        </authorList>
    </citation>
    <scope>NUCLEOTIDE SEQUENCE [LARGE SCALE GENOMIC DNA]</scope>
    <source>
        <strain evidence="2">CECT 7184</strain>
    </source>
</reference>
<dbReference type="EMBL" id="JAUFQU010000001">
    <property type="protein sequence ID" value="MDN3706326.1"/>
    <property type="molecule type" value="Genomic_DNA"/>
</dbReference>
<dbReference type="Proteomes" id="UP001242368">
    <property type="component" value="Unassembled WGS sequence"/>
</dbReference>
<comment type="caution">
    <text evidence="1">The sequence shown here is derived from an EMBL/GenBank/DDBJ whole genome shotgun (WGS) entry which is preliminary data.</text>
</comment>
<proteinExistence type="predicted"/>
<keyword evidence="2" id="KW-1185">Reference proteome</keyword>
<sequence>MILFLVNCKIVLHFYSHNYKDHDASDQLLNNEKRKCFFKVKE</sequence>